<protein>
    <submittedName>
        <fullName evidence="1">Uncharacterized protein</fullName>
    </submittedName>
</protein>
<evidence type="ECO:0000313" key="2">
    <source>
        <dbReference type="Proteomes" id="UP001140096"/>
    </source>
</evidence>
<comment type="caution">
    <text evidence="1">The sequence shown here is derived from an EMBL/GenBank/DDBJ whole genome shotgun (WGS) entry which is preliminary data.</text>
</comment>
<dbReference type="EMBL" id="JANBUP010004607">
    <property type="protein sequence ID" value="KAJ2793653.1"/>
    <property type="molecule type" value="Genomic_DNA"/>
</dbReference>
<name>A0ACC1KRA4_9FUNG</name>
<dbReference type="Proteomes" id="UP001140096">
    <property type="component" value="Unassembled WGS sequence"/>
</dbReference>
<gene>
    <name evidence="1" type="ORF">H4S07_006986</name>
</gene>
<evidence type="ECO:0000313" key="1">
    <source>
        <dbReference type="EMBL" id="KAJ2793653.1"/>
    </source>
</evidence>
<keyword evidence="2" id="KW-1185">Reference proteome</keyword>
<feature type="non-terminal residue" evidence="1">
    <location>
        <position position="1"/>
    </location>
</feature>
<sequence>SGSEDAGQDNANYTLWEFGGLRVLIRYSVHGFTSKETPATATTTVTLETKLEYQLGSNSAEAAMASAGGGGDAYEDISESERLAWWLGSYIRGSPSEVWVAHVDVHRSAIARISRRTCGDLYSGNPAGGQPSTRGVLGVFQDLLRLNAGQYMLVHRRRTWDATIYRALDENEAQAPPLRASSEAVMSLAAELKPTPIPDLTQLGVEGDYVQAAWAGAPAQIPYTYAPADLSALANSSQSKWKPKGAAVSPSAARKRRRAAAKLKKA</sequence>
<reference evidence="1" key="1">
    <citation type="submission" date="2022-07" db="EMBL/GenBank/DDBJ databases">
        <title>Phylogenomic reconstructions and comparative analyses of Kickxellomycotina fungi.</title>
        <authorList>
            <person name="Reynolds N.K."/>
            <person name="Stajich J.E."/>
            <person name="Barry K."/>
            <person name="Grigoriev I.V."/>
            <person name="Crous P."/>
            <person name="Smith M.E."/>
        </authorList>
    </citation>
    <scope>NUCLEOTIDE SEQUENCE</scope>
    <source>
        <strain evidence="1">CBS 102833</strain>
    </source>
</reference>
<proteinExistence type="predicted"/>
<organism evidence="1 2">
    <name type="scientific">Coemansia furcata</name>
    <dbReference type="NCBI Taxonomy" id="417177"/>
    <lineage>
        <taxon>Eukaryota</taxon>
        <taxon>Fungi</taxon>
        <taxon>Fungi incertae sedis</taxon>
        <taxon>Zoopagomycota</taxon>
        <taxon>Kickxellomycotina</taxon>
        <taxon>Kickxellomycetes</taxon>
        <taxon>Kickxellales</taxon>
        <taxon>Kickxellaceae</taxon>
        <taxon>Coemansia</taxon>
    </lineage>
</organism>
<accession>A0ACC1KRA4</accession>